<keyword evidence="1 5" id="KW-0963">Cytoplasm</keyword>
<comment type="similarity">
    <text evidence="5">Belongs to the YqgF HJR family.</text>
</comment>
<comment type="caution">
    <text evidence="7">The sequence shown here is derived from an EMBL/GenBank/DDBJ whole genome shotgun (WGS) entry which is preliminary data.</text>
</comment>
<dbReference type="HAMAP" id="MF_00651">
    <property type="entry name" value="Nuclease_YqgF"/>
    <property type="match status" value="1"/>
</dbReference>
<evidence type="ECO:0000256" key="5">
    <source>
        <dbReference type="HAMAP-Rule" id="MF_00651"/>
    </source>
</evidence>
<keyword evidence="3 5" id="KW-0540">Nuclease</keyword>
<dbReference type="PANTHER" id="PTHR33317">
    <property type="entry name" value="POLYNUCLEOTIDYL TRANSFERASE, RIBONUCLEASE H-LIKE SUPERFAMILY PROTEIN"/>
    <property type="match status" value="1"/>
</dbReference>
<dbReference type="GO" id="GO:0005829">
    <property type="term" value="C:cytosol"/>
    <property type="evidence" value="ECO:0007669"/>
    <property type="project" value="TreeGrafter"/>
</dbReference>
<dbReference type="InterPro" id="IPR005227">
    <property type="entry name" value="YqgF"/>
</dbReference>
<gene>
    <name evidence="7" type="primary">ruvX</name>
    <name evidence="7" type="ORF">ENW00_01225</name>
</gene>
<protein>
    <recommendedName>
        <fullName evidence="5">Putative pre-16S rRNA nuclease</fullName>
        <ecNumber evidence="5">3.1.-.-</ecNumber>
    </recommendedName>
</protein>
<dbReference type="InterPro" id="IPR006641">
    <property type="entry name" value="YqgF/RNaseH-like_dom"/>
</dbReference>
<organism evidence="7">
    <name type="scientific">Dictyoglomus thermophilum</name>
    <dbReference type="NCBI Taxonomy" id="14"/>
    <lineage>
        <taxon>Bacteria</taxon>
        <taxon>Pseudomonadati</taxon>
        <taxon>Dictyoglomota</taxon>
        <taxon>Dictyoglomia</taxon>
        <taxon>Dictyoglomales</taxon>
        <taxon>Dictyoglomaceae</taxon>
        <taxon>Dictyoglomus</taxon>
    </lineage>
</organism>
<evidence type="ECO:0000259" key="6">
    <source>
        <dbReference type="SMART" id="SM00732"/>
    </source>
</evidence>
<dbReference type="NCBIfam" id="TIGR00250">
    <property type="entry name" value="RNAse_H_YqgF"/>
    <property type="match status" value="1"/>
</dbReference>
<dbReference type="PANTHER" id="PTHR33317:SF4">
    <property type="entry name" value="POLYNUCLEOTIDYL TRANSFERASE, RIBONUCLEASE H-LIKE SUPERFAMILY PROTEIN"/>
    <property type="match status" value="1"/>
</dbReference>
<evidence type="ECO:0000256" key="2">
    <source>
        <dbReference type="ARBA" id="ARBA00022517"/>
    </source>
</evidence>
<comment type="function">
    <text evidence="5">Could be a nuclease involved in processing of the 5'-end of pre-16S rRNA.</text>
</comment>
<keyword evidence="4 5" id="KW-0378">Hydrolase</keyword>
<dbReference type="SUPFAM" id="SSF53098">
    <property type="entry name" value="Ribonuclease H-like"/>
    <property type="match status" value="1"/>
</dbReference>
<dbReference type="GO" id="GO:0016788">
    <property type="term" value="F:hydrolase activity, acting on ester bonds"/>
    <property type="evidence" value="ECO:0007669"/>
    <property type="project" value="UniProtKB-UniRule"/>
</dbReference>
<dbReference type="SMART" id="SM00732">
    <property type="entry name" value="YqgFc"/>
    <property type="match status" value="1"/>
</dbReference>
<dbReference type="Gene3D" id="3.30.420.140">
    <property type="entry name" value="YqgF/RNase H-like domain"/>
    <property type="match status" value="1"/>
</dbReference>
<evidence type="ECO:0000313" key="7">
    <source>
        <dbReference type="EMBL" id="HFX12775.1"/>
    </source>
</evidence>
<evidence type="ECO:0000256" key="4">
    <source>
        <dbReference type="ARBA" id="ARBA00022801"/>
    </source>
</evidence>
<sequence length="146" mass="17103">MSRYLGIDWGEKYIGFAISDPLGVIAQGLDVIEFKNEKSFFDYLKGILQRYDIEGIVIGYPISLRGHENEKTEKIKELSKKIEEKFKIKTYLVDERFTTMEVERVLIEANVKRKDRKIIKNKQSAIIILQKFLSSIQLDIEEQEKV</sequence>
<dbReference type="CDD" id="cd16964">
    <property type="entry name" value="YqgF"/>
    <property type="match status" value="1"/>
</dbReference>
<accession>A0A7C3MIU9</accession>
<comment type="subcellular location">
    <subcellularLocation>
        <location evidence="5">Cytoplasm</location>
    </subcellularLocation>
</comment>
<evidence type="ECO:0000256" key="1">
    <source>
        <dbReference type="ARBA" id="ARBA00022490"/>
    </source>
</evidence>
<dbReference type="GO" id="GO:0004518">
    <property type="term" value="F:nuclease activity"/>
    <property type="evidence" value="ECO:0007669"/>
    <property type="project" value="UniProtKB-KW"/>
</dbReference>
<name>A0A7C3MIU9_DICTH</name>
<dbReference type="Pfam" id="PF03652">
    <property type="entry name" value="RuvX"/>
    <property type="match status" value="1"/>
</dbReference>
<reference evidence="7" key="1">
    <citation type="journal article" date="2020" name="mSystems">
        <title>Genome- and Community-Level Interaction Insights into Carbon Utilization and Element Cycling Functions of Hydrothermarchaeota in Hydrothermal Sediment.</title>
        <authorList>
            <person name="Zhou Z."/>
            <person name="Liu Y."/>
            <person name="Xu W."/>
            <person name="Pan J."/>
            <person name="Luo Z.H."/>
            <person name="Li M."/>
        </authorList>
    </citation>
    <scope>NUCLEOTIDE SEQUENCE [LARGE SCALE GENOMIC DNA]</scope>
    <source>
        <strain evidence="7">SpSt-81</strain>
    </source>
</reference>
<dbReference type="AlphaFoldDB" id="A0A7C3MIU9"/>
<feature type="domain" description="YqgF/RNase H-like" evidence="6">
    <location>
        <begin position="2"/>
        <end position="102"/>
    </location>
</feature>
<dbReference type="EMBL" id="DTIN01000009">
    <property type="protein sequence ID" value="HFX12775.1"/>
    <property type="molecule type" value="Genomic_DNA"/>
</dbReference>
<proteinExistence type="inferred from homology"/>
<dbReference type="InterPro" id="IPR012337">
    <property type="entry name" value="RNaseH-like_sf"/>
</dbReference>
<evidence type="ECO:0000256" key="3">
    <source>
        <dbReference type="ARBA" id="ARBA00022722"/>
    </source>
</evidence>
<dbReference type="GO" id="GO:0000967">
    <property type="term" value="P:rRNA 5'-end processing"/>
    <property type="evidence" value="ECO:0007669"/>
    <property type="project" value="UniProtKB-UniRule"/>
</dbReference>
<keyword evidence="2 5" id="KW-0690">Ribosome biogenesis</keyword>
<dbReference type="InterPro" id="IPR037027">
    <property type="entry name" value="YqgF/RNaseH-like_dom_sf"/>
</dbReference>
<dbReference type="EC" id="3.1.-.-" evidence="5"/>